<dbReference type="EMBL" id="CP138350">
    <property type="protein sequence ID" value="WPF90501.1"/>
    <property type="molecule type" value="Genomic_DNA"/>
</dbReference>
<reference evidence="1" key="1">
    <citation type="submission" date="2023-11" db="EMBL/GenBank/DDBJ databases">
        <title>Genome sequence of Cyanobacterium aponinum BCRC AL20115.</title>
        <authorList>
            <person name="Chang H.-Y."/>
            <person name="Lin K.-M."/>
            <person name="Hsueh H.-T."/>
            <person name="Chu H.-A."/>
            <person name="Kuo C.-H."/>
        </authorList>
    </citation>
    <scope>NUCLEOTIDE SEQUENCE</scope>
    <source>
        <strain evidence="1">AL20115</strain>
        <plasmid evidence="1">pAL20115b</plasmid>
    </source>
</reference>
<protein>
    <submittedName>
        <fullName evidence="1">DUF4258 domain-containing protein</fullName>
    </submittedName>
</protein>
<sequence>MNNKYLWTNHARKRLTERGEIKESWVIDTIENPERSEFIVDESGEKYHYYKRIAEFKNRVLEVVTSANSTPIRIITLYFNRNMRKKL</sequence>
<geneLocation type="plasmid" evidence="1">
    <name>pAL20115b</name>
</geneLocation>
<dbReference type="RefSeq" id="WP_320002369.1">
    <property type="nucleotide sequence ID" value="NZ_CP138350.1"/>
</dbReference>
<dbReference type="Pfam" id="PF14076">
    <property type="entry name" value="DUF4258"/>
    <property type="match status" value="1"/>
</dbReference>
<dbReference type="InterPro" id="IPR025354">
    <property type="entry name" value="DUF4258"/>
</dbReference>
<organism evidence="1">
    <name type="scientific">Cyanobacterium aponinum AL20115</name>
    <dbReference type="NCBI Taxonomy" id="3090662"/>
    <lineage>
        <taxon>Bacteria</taxon>
        <taxon>Bacillati</taxon>
        <taxon>Cyanobacteriota</taxon>
        <taxon>Cyanophyceae</taxon>
        <taxon>Oscillatoriophycideae</taxon>
        <taxon>Chroococcales</taxon>
        <taxon>Geminocystaceae</taxon>
        <taxon>Cyanobacterium</taxon>
    </lineage>
</organism>
<keyword evidence="1" id="KW-0614">Plasmid</keyword>
<proteinExistence type="predicted"/>
<evidence type="ECO:0000313" key="1">
    <source>
        <dbReference type="EMBL" id="WPF90501.1"/>
    </source>
</evidence>
<accession>A0AAF0ZDP7</accession>
<name>A0AAF0ZDP7_9CHRO</name>
<dbReference type="AlphaFoldDB" id="A0AAF0ZDP7"/>
<gene>
    <name evidence="1" type="ORF">SAY89_18285</name>
</gene>